<evidence type="ECO:0000313" key="14">
    <source>
        <dbReference type="EMBL" id="RGI91453.1"/>
    </source>
</evidence>
<reference evidence="14 15" key="1">
    <citation type="submission" date="2018-08" db="EMBL/GenBank/DDBJ databases">
        <title>A genome reference for cultivated species of the human gut microbiota.</title>
        <authorList>
            <person name="Zou Y."/>
            <person name="Xue W."/>
            <person name="Luo G."/>
        </authorList>
    </citation>
    <scope>NUCLEOTIDE SEQUENCE [LARGE SCALE GENOMIC DNA]</scope>
    <source>
        <strain evidence="14 15">TM10-1AC</strain>
    </source>
</reference>
<protein>
    <recommendedName>
        <fullName evidence="4">Probable multidrug resistance protein NorM</fullName>
    </recommendedName>
    <alternativeName>
        <fullName evidence="12">Multidrug-efflux transporter</fullName>
    </alternativeName>
</protein>
<keyword evidence="8 13" id="KW-0812">Transmembrane</keyword>
<feature type="transmembrane region" description="Helical" evidence="13">
    <location>
        <begin position="238"/>
        <end position="261"/>
    </location>
</feature>
<evidence type="ECO:0000256" key="1">
    <source>
        <dbReference type="ARBA" id="ARBA00003408"/>
    </source>
</evidence>
<dbReference type="InterPro" id="IPR048279">
    <property type="entry name" value="MdtK-like"/>
</dbReference>
<comment type="subcellular location">
    <subcellularLocation>
        <location evidence="2">Cell membrane</location>
        <topology evidence="2">Multi-pass membrane protein</topology>
    </subcellularLocation>
</comment>
<dbReference type="GO" id="GO:0042910">
    <property type="term" value="F:xenobiotic transmembrane transporter activity"/>
    <property type="evidence" value="ECO:0007669"/>
    <property type="project" value="InterPro"/>
</dbReference>
<evidence type="ECO:0000256" key="8">
    <source>
        <dbReference type="ARBA" id="ARBA00022692"/>
    </source>
</evidence>
<evidence type="ECO:0000256" key="12">
    <source>
        <dbReference type="ARBA" id="ARBA00031636"/>
    </source>
</evidence>
<dbReference type="GO" id="GO:0006811">
    <property type="term" value="P:monoatomic ion transport"/>
    <property type="evidence" value="ECO:0007669"/>
    <property type="project" value="UniProtKB-KW"/>
</dbReference>
<dbReference type="PANTHER" id="PTHR43298:SF2">
    <property type="entry name" value="FMN_FAD EXPORTER YEEO-RELATED"/>
    <property type="match status" value="1"/>
</dbReference>
<evidence type="ECO:0000256" key="2">
    <source>
        <dbReference type="ARBA" id="ARBA00004651"/>
    </source>
</evidence>
<evidence type="ECO:0000256" key="11">
    <source>
        <dbReference type="ARBA" id="ARBA00023136"/>
    </source>
</evidence>
<feature type="transmembrane region" description="Helical" evidence="13">
    <location>
        <begin position="95"/>
        <end position="114"/>
    </location>
</feature>
<comment type="function">
    <text evidence="1">Multidrug efflux pump.</text>
</comment>
<feature type="transmembrane region" description="Helical" evidence="13">
    <location>
        <begin position="273"/>
        <end position="294"/>
    </location>
</feature>
<evidence type="ECO:0000256" key="7">
    <source>
        <dbReference type="ARBA" id="ARBA00022475"/>
    </source>
</evidence>
<dbReference type="Pfam" id="PF01554">
    <property type="entry name" value="MatE"/>
    <property type="match status" value="2"/>
</dbReference>
<feature type="transmembrane region" description="Helical" evidence="13">
    <location>
        <begin position="198"/>
        <end position="218"/>
    </location>
</feature>
<evidence type="ECO:0000256" key="3">
    <source>
        <dbReference type="ARBA" id="ARBA00010199"/>
    </source>
</evidence>
<keyword evidence="9 13" id="KW-1133">Transmembrane helix</keyword>
<dbReference type="NCBIfam" id="TIGR00797">
    <property type="entry name" value="matE"/>
    <property type="match status" value="1"/>
</dbReference>
<evidence type="ECO:0000256" key="6">
    <source>
        <dbReference type="ARBA" id="ARBA00022449"/>
    </source>
</evidence>
<evidence type="ECO:0000313" key="15">
    <source>
        <dbReference type="Proteomes" id="UP000262524"/>
    </source>
</evidence>
<keyword evidence="7" id="KW-1003">Cell membrane</keyword>
<feature type="transmembrane region" description="Helical" evidence="13">
    <location>
        <begin position="315"/>
        <end position="338"/>
    </location>
</feature>
<feature type="transmembrane region" description="Helical" evidence="13">
    <location>
        <begin position="60"/>
        <end position="83"/>
    </location>
</feature>
<keyword evidence="5" id="KW-0813">Transport</keyword>
<comment type="similarity">
    <text evidence="3">Belongs to the multi antimicrobial extrusion (MATE) (TC 2.A.66.1) family.</text>
</comment>
<feature type="transmembrane region" description="Helical" evidence="13">
    <location>
        <begin position="418"/>
        <end position="436"/>
    </location>
</feature>
<dbReference type="GO" id="GO:0005886">
    <property type="term" value="C:plasma membrane"/>
    <property type="evidence" value="ECO:0007669"/>
    <property type="project" value="UniProtKB-SubCell"/>
</dbReference>
<evidence type="ECO:0000256" key="13">
    <source>
        <dbReference type="SAM" id="Phobius"/>
    </source>
</evidence>
<dbReference type="AlphaFoldDB" id="A0A374NU96"/>
<feature type="transmembrane region" description="Helical" evidence="13">
    <location>
        <begin position="394"/>
        <end position="412"/>
    </location>
</feature>
<feature type="transmembrane region" description="Helical" evidence="13">
    <location>
        <begin position="358"/>
        <end position="382"/>
    </location>
</feature>
<keyword evidence="10" id="KW-0406">Ion transport</keyword>
<feature type="transmembrane region" description="Helical" evidence="13">
    <location>
        <begin position="158"/>
        <end position="178"/>
    </location>
</feature>
<organism evidence="14 15">
    <name type="scientific">Anaerobutyricum hallii</name>
    <dbReference type="NCBI Taxonomy" id="39488"/>
    <lineage>
        <taxon>Bacteria</taxon>
        <taxon>Bacillati</taxon>
        <taxon>Bacillota</taxon>
        <taxon>Clostridia</taxon>
        <taxon>Lachnospirales</taxon>
        <taxon>Lachnospiraceae</taxon>
        <taxon>Anaerobutyricum</taxon>
    </lineage>
</organism>
<comment type="caution">
    <text evidence="14">The sequence shown here is derived from an EMBL/GenBank/DDBJ whole genome shotgun (WGS) entry which is preliminary data.</text>
</comment>
<evidence type="ECO:0000256" key="4">
    <source>
        <dbReference type="ARBA" id="ARBA00020268"/>
    </source>
</evidence>
<dbReference type="PANTHER" id="PTHR43298">
    <property type="entry name" value="MULTIDRUG RESISTANCE PROTEIN NORM-RELATED"/>
    <property type="match status" value="1"/>
</dbReference>
<dbReference type="EMBL" id="QSOE01000010">
    <property type="protein sequence ID" value="RGI91453.1"/>
    <property type="molecule type" value="Genomic_DNA"/>
</dbReference>
<dbReference type="OrthoDB" id="9811110at2"/>
<sequence length="443" mass="48418">MEQTYMKEKPILPLLLSMAAPMILSMLVNSLYNIIDSIFVAKISEDAMTALSLVFPIQNVVNSVAVGFGIGINVMIAFCLGADQREQADKAASQGMFLSIVHGIILSITGILIMPSFLKLFTNNQDTLSLGLRYSNIVLLFSIIIHVEITFEKYFQAMGMMVVSMLSMLCGCILNIILDPVLIFGIGPFPRLGIEGAAIATGIGQCSTLLIYILFYIFKKPPVTIRKHLLRPEKNVCIRLYGVGIPGALNMALPSLLISALNGILASISESGVIILGIYYKLQTFLYLSVNGMIQGMRPLMGYNYGAKEYRRVNKIYRLALTIAIGIMTAGTLLFMFTPETFMKMFTTQETTIAAGASALRIISCGFIVSSVSVVSSGALEALGKGNESLVVSLLRYLVIIVPLAFVLSRFIGANGVWHSFWITETVTAFVAYGIYRKALRNK</sequence>
<dbReference type="PIRSF" id="PIRSF006603">
    <property type="entry name" value="DinF"/>
    <property type="match status" value="1"/>
</dbReference>
<dbReference type="Proteomes" id="UP000262524">
    <property type="component" value="Unassembled WGS sequence"/>
</dbReference>
<dbReference type="GeneID" id="75047364"/>
<dbReference type="RefSeq" id="WP_005351107.1">
    <property type="nucleotide sequence ID" value="NZ_BLYK01000025.1"/>
</dbReference>
<proteinExistence type="inferred from homology"/>
<dbReference type="InterPro" id="IPR002528">
    <property type="entry name" value="MATE_fam"/>
</dbReference>
<gene>
    <name evidence="14" type="ORF">DXD91_02685</name>
</gene>
<feature type="transmembrane region" description="Helical" evidence="13">
    <location>
        <begin position="12"/>
        <end position="35"/>
    </location>
</feature>
<evidence type="ECO:0000256" key="9">
    <source>
        <dbReference type="ARBA" id="ARBA00022989"/>
    </source>
</evidence>
<feature type="transmembrane region" description="Helical" evidence="13">
    <location>
        <begin position="134"/>
        <end position="151"/>
    </location>
</feature>
<evidence type="ECO:0000256" key="5">
    <source>
        <dbReference type="ARBA" id="ARBA00022448"/>
    </source>
</evidence>
<dbReference type="GO" id="GO:0015297">
    <property type="term" value="F:antiporter activity"/>
    <property type="evidence" value="ECO:0007669"/>
    <property type="project" value="UniProtKB-KW"/>
</dbReference>
<keyword evidence="11 13" id="KW-0472">Membrane</keyword>
<accession>A0A374NU96</accession>
<evidence type="ECO:0000256" key="10">
    <source>
        <dbReference type="ARBA" id="ARBA00023065"/>
    </source>
</evidence>
<keyword evidence="6" id="KW-0050">Antiport</keyword>
<dbReference type="InterPro" id="IPR050222">
    <property type="entry name" value="MATE_MdtK"/>
</dbReference>
<name>A0A374NU96_9FIRM</name>